<evidence type="ECO:0000313" key="1">
    <source>
        <dbReference type="EMBL" id="CAG8850694.1"/>
    </source>
</evidence>
<keyword evidence="2" id="KW-1185">Reference proteome</keyword>
<dbReference type="EMBL" id="CAJVQB010102347">
    <property type="protein sequence ID" value="CAG8850694.1"/>
    <property type="molecule type" value="Genomic_DNA"/>
</dbReference>
<gene>
    <name evidence="1" type="ORF">GMARGA_LOCUS40343</name>
</gene>
<name>A0ABN7X8K3_GIGMA</name>
<proteinExistence type="predicted"/>
<reference evidence="1 2" key="1">
    <citation type="submission" date="2021-06" db="EMBL/GenBank/DDBJ databases">
        <authorList>
            <person name="Kallberg Y."/>
            <person name="Tangrot J."/>
            <person name="Rosling A."/>
        </authorList>
    </citation>
    <scope>NUCLEOTIDE SEQUENCE [LARGE SCALE GENOMIC DNA]</scope>
    <source>
        <strain evidence="1 2">120-4 pot B 10/14</strain>
    </source>
</reference>
<sequence length="48" mass="5434">MFIPPVREFQSHDELIKHVQDFGTVNGCSVSIARSKPNILYLTCNQAE</sequence>
<organism evidence="1 2">
    <name type="scientific">Gigaspora margarita</name>
    <dbReference type="NCBI Taxonomy" id="4874"/>
    <lineage>
        <taxon>Eukaryota</taxon>
        <taxon>Fungi</taxon>
        <taxon>Fungi incertae sedis</taxon>
        <taxon>Mucoromycota</taxon>
        <taxon>Glomeromycotina</taxon>
        <taxon>Glomeromycetes</taxon>
        <taxon>Diversisporales</taxon>
        <taxon>Gigasporaceae</taxon>
        <taxon>Gigaspora</taxon>
    </lineage>
</organism>
<comment type="caution">
    <text evidence="1">The sequence shown here is derived from an EMBL/GenBank/DDBJ whole genome shotgun (WGS) entry which is preliminary data.</text>
</comment>
<feature type="non-terminal residue" evidence="1">
    <location>
        <position position="48"/>
    </location>
</feature>
<accession>A0ABN7X8K3</accession>
<evidence type="ECO:0000313" key="2">
    <source>
        <dbReference type="Proteomes" id="UP000789901"/>
    </source>
</evidence>
<dbReference type="Proteomes" id="UP000789901">
    <property type="component" value="Unassembled WGS sequence"/>
</dbReference>
<protein>
    <submittedName>
        <fullName evidence="1">25090_t:CDS:1</fullName>
    </submittedName>
</protein>